<dbReference type="EMBL" id="CM047737">
    <property type="protein sequence ID" value="KAJ0048422.1"/>
    <property type="molecule type" value="Genomic_DNA"/>
</dbReference>
<accession>A0ACC0ZCU7</accession>
<sequence length="585" mass="64838">MGIQIAFFDVETTDPTRAGRPAYTILELGAILICPKKLKELYSYSCQTRRPLAQSAATALLSTPSSAPLPWPISLILSLISSTIYCARIREAFAEVGRALPEPKGTIDYLALLTQRFGRRTSDMKPSIAAMGTPADRSEIAFFDLKTTFSTPDQPHTILEFGAILVCPKKLKELDHYSTLIRPTDPSLISSFSAHKNGITPDAIDSAPTFAEIADTIFDILHGRIWAGHNIVKFDCEIIREAFVEVGRAHPEPKETIDTWALLTQRFGSRAGDMKMATLAEYFELGQQTHRSLDDVRMNLEVLKHCATVLFLESILPDIFTVNRSLLTQRRGEEVSDSAVANPEGTGSFVMDQLSNQMEIESLQPDVTMEEKTELMTPEMNLAVAVSEGSSGHDAFIEPDKVSTPNISACFDPGFHGSQRQRIKILHSDVILHLYCARLRIRFGISRRFVGHAGRPRLSFVVDVSPILCEVLDACDSAARKLSMDSGSNSEWQPVVTRKYNHPTARLRIPTTVSGDVTQSNTEICQKEPSGTVQKLAFVKFDAAELDSLFKPGTFVDTFLSFDQYDYQQTAGIRLVAKKLIILSE</sequence>
<comment type="caution">
    <text evidence="1">The sequence shown here is derived from an EMBL/GenBank/DDBJ whole genome shotgun (WGS) entry which is preliminary data.</text>
</comment>
<evidence type="ECO:0000313" key="1">
    <source>
        <dbReference type="EMBL" id="KAJ0048422.1"/>
    </source>
</evidence>
<organism evidence="1 2">
    <name type="scientific">Pistacia integerrima</name>
    <dbReference type="NCBI Taxonomy" id="434235"/>
    <lineage>
        <taxon>Eukaryota</taxon>
        <taxon>Viridiplantae</taxon>
        <taxon>Streptophyta</taxon>
        <taxon>Embryophyta</taxon>
        <taxon>Tracheophyta</taxon>
        <taxon>Spermatophyta</taxon>
        <taxon>Magnoliopsida</taxon>
        <taxon>eudicotyledons</taxon>
        <taxon>Gunneridae</taxon>
        <taxon>Pentapetalae</taxon>
        <taxon>rosids</taxon>
        <taxon>malvids</taxon>
        <taxon>Sapindales</taxon>
        <taxon>Anacardiaceae</taxon>
        <taxon>Pistacia</taxon>
    </lineage>
</organism>
<name>A0ACC0ZCU7_9ROSI</name>
<proteinExistence type="predicted"/>
<keyword evidence="2" id="KW-1185">Reference proteome</keyword>
<gene>
    <name evidence="1" type="ORF">Pint_16882</name>
</gene>
<evidence type="ECO:0000313" key="2">
    <source>
        <dbReference type="Proteomes" id="UP001163603"/>
    </source>
</evidence>
<dbReference type="Proteomes" id="UP001163603">
    <property type="component" value="Chromosome 2"/>
</dbReference>
<reference evidence="2" key="1">
    <citation type="journal article" date="2023" name="G3 (Bethesda)">
        <title>Genome assembly and association tests identify interacting loci associated with vigor, precocity, and sex in interspecific pistachio rootstocks.</title>
        <authorList>
            <person name="Palmer W."/>
            <person name="Jacygrad E."/>
            <person name="Sagayaradj S."/>
            <person name="Cavanaugh K."/>
            <person name="Han R."/>
            <person name="Bertier L."/>
            <person name="Beede B."/>
            <person name="Kafkas S."/>
            <person name="Golino D."/>
            <person name="Preece J."/>
            <person name="Michelmore R."/>
        </authorList>
    </citation>
    <scope>NUCLEOTIDE SEQUENCE [LARGE SCALE GENOMIC DNA]</scope>
</reference>
<protein>
    <submittedName>
        <fullName evidence="1">Uncharacterized protein</fullName>
    </submittedName>
</protein>